<dbReference type="OrthoDB" id="445357at2759"/>
<gene>
    <name evidence="3" type="ORF">CONPUDRAFT_149982</name>
</gene>
<protein>
    <submittedName>
        <fullName evidence="3">Uncharacterized protein</fullName>
    </submittedName>
</protein>
<keyword evidence="2" id="KW-0812">Transmembrane</keyword>
<evidence type="ECO:0000256" key="1">
    <source>
        <dbReference type="SAM" id="MobiDB-lite"/>
    </source>
</evidence>
<feature type="transmembrane region" description="Helical" evidence="2">
    <location>
        <begin position="264"/>
        <end position="284"/>
    </location>
</feature>
<name>A0A5M3N2P4_CONPW</name>
<accession>A0A5M3N2P4</accession>
<organism evidence="3 4">
    <name type="scientific">Coniophora puteana (strain RWD-64-598)</name>
    <name type="common">Brown rot fungus</name>
    <dbReference type="NCBI Taxonomy" id="741705"/>
    <lineage>
        <taxon>Eukaryota</taxon>
        <taxon>Fungi</taxon>
        <taxon>Dikarya</taxon>
        <taxon>Basidiomycota</taxon>
        <taxon>Agaricomycotina</taxon>
        <taxon>Agaricomycetes</taxon>
        <taxon>Agaricomycetidae</taxon>
        <taxon>Boletales</taxon>
        <taxon>Coniophorineae</taxon>
        <taxon>Coniophoraceae</taxon>
        <taxon>Coniophora</taxon>
    </lineage>
</organism>
<feature type="compositionally biased region" description="Polar residues" evidence="1">
    <location>
        <begin position="236"/>
        <end position="252"/>
    </location>
</feature>
<dbReference type="RefSeq" id="XP_007764724.1">
    <property type="nucleotide sequence ID" value="XM_007766534.1"/>
</dbReference>
<feature type="region of interest" description="Disordered" evidence="1">
    <location>
        <begin position="231"/>
        <end position="257"/>
    </location>
</feature>
<dbReference type="GeneID" id="19202645"/>
<proteinExistence type="predicted"/>
<dbReference type="OMA" id="AWENETV"/>
<keyword evidence="2" id="KW-0472">Membrane</keyword>
<reference evidence="4" key="1">
    <citation type="journal article" date="2012" name="Science">
        <title>The Paleozoic origin of enzymatic lignin decomposition reconstructed from 31 fungal genomes.</title>
        <authorList>
            <person name="Floudas D."/>
            <person name="Binder M."/>
            <person name="Riley R."/>
            <person name="Barry K."/>
            <person name="Blanchette R.A."/>
            <person name="Henrissat B."/>
            <person name="Martinez A.T."/>
            <person name="Otillar R."/>
            <person name="Spatafora J.W."/>
            <person name="Yadav J.S."/>
            <person name="Aerts A."/>
            <person name="Benoit I."/>
            <person name="Boyd A."/>
            <person name="Carlson A."/>
            <person name="Copeland A."/>
            <person name="Coutinho P.M."/>
            <person name="de Vries R.P."/>
            <person name="Ferreira P."/>
            <person name="Findley K."/>
            <person name="Foster B."/>
            <person name="Gaskell J."/>
            <person name="Glotzer D."/>
            <person name="Gorecki P."/>
            <person name="Heitman J."/>
            <person name="Hesse C."/>
            <person name="Hori C."/>
            <person name="Igarashi K."/>
            <person name="Jurgens J.A."/>
            <person name="Kallen N."/>
            <person name="Kersten P."/>
            <person name="Kohler A."/>
            <person name="Kuees U."/>
            <person name="Kumar T.K.A."/>
            <person name="Kuo A."/>
            <person name="LaButti K."/>
            <person name="Larrondo L.F."/>
            <person name="Lindquist E."/>
            <person name="Ling A."/>
            <person name="Lombard V."/>
            <person name="Lucas S."/>
            <person name="Lundell T."/>
            <person name="Martin R."/>
            <person name="McLaughlin D.J."/>
            <person name="Morgenstern I."/>
            <person name="Morin E."/>
            <person name="Murat C."/>
            <person name="Nagy L.G."/>
            <person name="Nolan M."/>
            <person name="Ohm R.A."/>
            <person name="Patyshakuliyeva A."/>
            <person name="Rokas A."/>
            <person name="Ruiz-Duenas F.J."/>
            <person name="Sabat G."/>
            <person name="Salamov A."/>
            <person name="Samejima M."/>
            <person name="Schmutz J."/>
            <person name="Slot J.C."/>
            <person name="St John F."/>
            <person name="Stenlid J."/>
            <person name="Sun H."/>
            <person name="Sun S."/>
            <person name="Syed K."/>
            <person name="Tsang A."/>
            <person name="Wiebenga A."/>
            <person name="Young D."/>
            <person name="Pisabarro A."/>
            <person name="Eastwood D.C."/>
            <person name="Martin F."/>
            <person name="Cullen D."/>
            <person name="Grigoriev I.V."/>
            <person name="Hibbett D.S."/>
        </authorList>
    </citation>
    <scope>NUCLEOTIDE SEQUENCE [LARGE SCALE GENOMIC DNA]</scope>
    <source>
        <strain evidence="4">RWD-64-598 SS2</strain>
    </source>
</reference>
<evidence type="ECO:0000313" key="4">
    <source>
        <dbReference type="Proteomes" id="UP000053558"/>
    </source>
</evidence>
<sequence>MLRTALPTRLLARTARAVAAHPPRRTFVSTVLLSKAWENDTVVDLRKEARSRGLSTYDFHSFSLHKSAQEFYRSGNKSALVSRIRSHEESKVAEAVRSIETVRHASTDTAVPGKPDIPASAPAIEYLSVKIPDLSIPPAETPVQIPFVPDYWDSASSKSPKPMAQGPTPPRMHVVAGPETHRDGGPMHHLEKQEDAQLKSVDEHPETVPVNASLSTPGGLIRDIADDLGLPRSLGLGQQTEQTTDNSEQTGKSRPLQGEERRGIWVLLGIIAGSWFVGGAVNAAPKQVVETEEVKQ</sequence>
<evidence type="ECO:0000313" key="3">
    <source>
        <dbReference type="EMBL" id="EIW85145.1"/>
    </source>
</evidence>
<dbReference type="Proteomes" id="UP000053558">
    <property type="component" value="Unassembled WGS sequence"/>
</dbReference>
<keyword evidence="2" id="KW-1133">Transmembrane helix</keyword>
<keyword evidence="4" id="KW-1185">Reference proteome</keyword>
<dbReference type="KEGG" id="cput:CONPUDRAFT_149982"/>
<comment type="caution">
    <text evidence="3">The sequence shown here is derived from an EMBL/GenBank/DDBJ whole genome shotgun (WGS) entry which is preliminary data.</text>
</comment>
<evidence type="ECO:0000256" key="2">
    <source>
        <dbReference type="SAM" id="Phobius"/>
    </source>
</evidence>
<dbReference type="AlphaFoldDB" id="A0A5M3N2P4"/>
<dbReference type="EMBL" id="JH711574">
    <property type="protein sequence ID" value="EIW85145.1"/>
    <property type="molecule type" value="Genomic_DNA"/>
</dbReference>